<dbReference type="EMBL" id="JABBHF010000009">
    <property type="protein sequence ID" value="NMH88855.1"/>
    <property type="molecule type" value="Genomic_DNA"/>
</dbReference>
<gene>
    <name evidence="1" type="ORF">HHX25_15180</name>
</gene>
<reference evidence="1 2" key="1">
    <citation type="submission" date="2020-04" db="EMBL/GenBank/DDBJ databases">
        <title>A Flavivirga sp. nov.</title>
        <authorList>
            <person name="Sun X."/>
        </authorList>
    </citation>
    <scope>NUCLEOTIDE SEQUENCE [LARGE SCALE GENOMIC DNA]</scope>
    <source>
        <strain evidence="1 2">Y03</strain>
    </source>
</reference>
<protein>
    <submittedName>
        <fullName evidence="1">DUF2071 domain-containing protein</fullName>
    </submittedName>
</protein>
<accession>A0ABX1S2T5</accession>
<dbReference type="InterPro" id="IPR018644">
    <property type="entry name" value="DUF2071"/>
</dbReference>
<dbReference type="RefSeq" id="WP_169675269.1">
    <property type="nucleotide sequence ID" value="NZ_JABBHF010000009.1"/>
</dbReference>
<dbReference type="PANTHER" id="PTHR39186">
    <property type="entry name" value="DUF2071 FAMILY PROTEIN"/>
    <property type="match status" value="1"/>
</dbReference>
<sequence length="240" mass="29022">MHARDILKHEKHRSFKYPNRKWTYYQEWNKAIFLHWEVNPELIEPYLPKGIKLDIINGKTWLSLVAFDMNNIGIKNVPKIPYISDFQEINIRVYVIYNNKPSVYFLSMEGSKKASCVLLKMLSKFPYRFSRMNRNETDYSSQNSVFNDCFHVSYKLDNKPVQKDEIDLWLTERYAVFQDYKRHIIEYDVHHIEWPMQNIVTNKLEINYPRFKHLINNRPHKIHFSSGVQVLTWNKVKHPI</sequence>
<comment type="caution">
    <text evidence="1">The sequence shown here is derived from an EMBL/GenBank/DDBJ whole genome shotgun (WGS) entry which is preliminary data.</text>
</comment>
<dbReference type="PANTHER" id="PTHR39186:SF1">
    <property type="entry name" value="DUF2071 DOMAIN-CONTAINING PROTEIN"/>
    <property type="match status" value="1"/>
</dbReference>
<evidence type="ECO:0000313" key="2">
    <source>
        <dbReference type="Proteomes" id="UP000746690"/>
    </source>
</evidence>
<keyword evidence="2" id="KW-1185">Reference proteome</keyword>
<proteinExistence type="predicted"/>
<name>A0ABX1S2T5_9FLAO</name>
<dbReference type="Proteomes" id="UP000746690">
    <property type="component" value="Unassembled WGS sequence"/>
</dbReference>
<dbReference type="Gene3D" id="2.40.400.10">
    <property type="entry name" value="Acetoacetate decarboxylase-like"/>
    <property type="match status" value="1"/>
</dbReference>
<dbReference type="Pfam" id="PF09844">
    <property type="entry name" value="DUF2071"/>
    <property type="match status" value="1"/>
</dbReference>
<dbReference type="InterPro" id="IPR023375">
    <property type="entry name" value="ADC_dom_sf"/>
</dbReference>
<evidence type="ECO:0000313" key="1">
    <source>
        <dbReference type="EMBL" id="NMH88855.1"/>
    </source>
</evidence>
<organism evidence="1 2">
    <name type="scientific">Flavivirga algicola</name>
    <dbReference type="NCBI Taxonomy" id="2729136"/>
    <lineage>
        <taxon>Bacteria</taxon>
        <taxon>Pseudomonadati</taxon>
        <taxon>Bacteroidota</taxon>
        <taxon>Flavobacteriia</taxon>
        <taxon>Flavobacteriales</taxon>
        <taxon>Flavobacteriaceae</taxon>
        <taxon>Flavivirga</taxon>
    </lineage>
</organism>
<dbReference type="SUPFAM" id="SSF160104">
    <property type="entry name" value="Acetoacetate decarboxylase-like"/>
    <property type="match status" value="1"/>
</dbReference>